<dbReference type="STRING" id="1747903.ASR47_1003367"/>
<evidence type="ECO:0000313" key="1">
    <source>
        <dbReference type="EMBL" id="OBV37703.1"/>
    </source>
</evidence>
<protein>
    <submittedName>
        <fullName evidence="1">Uncharacterized protein</fullName>
    </submittedName>
</protein>
<dbReference type="OrthoDB" id="8704547at2"/>
<evidence type="ECO:0000313" key="2">
    <source>
        <dbReference type="Proteomes" id="UP000092713"/>
    </source>
</evidence>
<sequence>MKTATITAGRAAKAIAQVVATPSTRVRGVRLVLSNFAQRHAVGDTYSLANAQGEKMALVTINQQGLGSTRRSAMRMALSGEMTSALRAASADYEAAGAVSPETMHRMRQLLGEVDA</sequence>
<dbReference type="EMBL" id="LOCQ01000060">
    <property type="protein sequence ID" value="OBV37703.1"/>
    <property type="molecule type" value="Genomic_DNA"/>
</dbReference>
<accession>A0A1A7C050</accession>
<dbReference type="RefSeq" id="WP_065309913.1">
    <property type="nucleotide sequence ID" value="NZ_LOCQ01000060.1"/>
</dbReference>
<comment type="caution">
    <text evidence="1">The sequence shown here is derived from an EMBL/GenBank/DDBJ whole genome shotgun (WGS) entry which is preliminary data.</text>
</comment>
<name>A0A1A7C050_9BURK</name>
<reference evidence="1 2" key="1">
    <citation type="submission" date="2016-04" db="EMBL/GenBank/DDBJ databases">
        <title>Draft genome sequence of Janthinobacterium psychrotolerans sp. nov., isolated from freshwater sediments in Denmark.</title>
        <authorList>
            <person name="Gong X."/>
            <person name="Skrivergaard S."/>
            <person name="Korsgaard B.S."/>
            <person name="Schreiber L."/>
            <person name="Marshall I.P."/>
            <person name="Finster K."/>
            <person name="Schramm A."/>
        </authorList>
    </citation>
    <scope>NUCLEOTIDE SEQUENCE [LARGE SCALE GENOMIC DNA]</scope>
    <source>
        <strain evidence="1 2">S3-2</strain>
    </source>
</reference>
<dbReference type="AlphaFoldDB" id="A0A1A7C050"/>
<gene>
    <name evidence="1" type="ORF">ASR47_1003367</name>
</gene>
<organism evidence="1 2">
    <name type="scientific">Janthinobacterium psychrotolerans</name>
    <dbReference type="NCBI Taxonomy" id="1747903"/>
    <lineage>
        <taxon>Bacteria</taxon>
        <taxon>Pseudomonadati</taxon>
        <taxon>Pseudomonadota</taxon>
        <taxon>Betaproteobacteria</taxon>
        <taxon>Burkholderiales</taxon>
        <taxon>Oxalobacteraceae</taxon>
        <taxon>Janthinobacterium</taxon>
    </lineage>
</organism>
<keyword evidence="2" id="KW-1185">Reference proteome</keyword>
<proteinExistence type="predicted"/>
<dbReference type="Proteomes" id="UP000092713">
    <property type="component" value="Unassembled WGS sequence"/>
</dbReference>